<name>A0AAN6NJ91_9PEZI</name>
<dbReference type="AlphaFoldDB" id="A0AAN6NJ91"/>
<dbReference type="PANTHER" id="PTHR38846:SF1">
    <property type="entry name" value="C3H1-TYPE DOMAIN-CONTAINING PROTEIN"/>
    <property type="match status" value="1"/>
</dbReference>
<organism evidence="2 3">
    <name type="scientific">Pseudoneurospora amorphoporcata</name>
    <dbReference type="NCBI Taxonomy" id="241081"/>
    <lineage>
        <taxon>Eukaryota</taxon>
        <taxon>Fungi</taxon>
        <taxon>Dikarya</taxon>
        <taxon>Ascomycota</taxon>
        <taxon>Pezizomycotina</taxon>
        <taxon>Sordariomycetes</taxon>
        <taxon>Sordariomycetidae</taxon>
        <taxon>Sordariales</taxon>
        <taxon>Sordariaceae</taxon>
        <taxon>Pseudoneurospora</taxon>
    </lineage>
</organism>
<reference evidence="2" key="2">
    <citation type="submission" date="2023-06" db="EMBL/GenBank/DDBJ databases">
        <authorList>
            <consortium name="Lawrence Berkeley National Laboratory"/>
            <person name="Mondo S.J."/>
            <person name="Hensen N."/>
            <person name="Bonometti L."/>
            <person name="Westerberg I."/>
            <person name="Brannstrom I.O."/>
            <person name="Guillou S."/>
            <person name="Cros-Aarteil S."/>
            <person name="Calhoun S."/>
            <person name="Haridas S."/>
            <person name="Kuo A."/>
            <person name="Pangilinan J."/>
            <person name="Riley R."/>
            <person name="Labutti K."/>
            <person name="Andreopoulos B."/>
            <person name="Lipzen A."/>
            <person name="Chen C."/>
            <person name="Yanf M."/>
            <person name="Daum C."/>
            <person name="Ng V."/>
            <person name="Clum A."/>
            <person name="Steindorff A."/>
            <person name="Ohm R."/>
            <person name="Martin F."/>
            <person name="Silar P."/>
            <person name="Natvig D."/>
            <person name="Lalanne C."/>
            <person name="Gautier V."/>
            <person name="Ament-Velasquez S.L."/>
            <person name="Kruys A."/>
            <person name="Hutchinson M.I."/>
            <person name="Powell A.J."/>
            <person name="Barry K."/>
            <person name="Miller A.N."/>
            <person name="Grigoriev I.V."/>
            <person name="Debuchy R."/>
            <person name="Gladieux P."/>
            <person name="Thoren M.H."/>
            <person name="Johannesson H."/>
        </authorList>
    </citation>
    <scope>NUCLEOTIDE SEQUENCE</scope>
    <source>
        <strain evidence="2">CBS 626.80</strain>
    </source>
</reference>
<feature type="region of interest" description="Disordered" evidence="1">
    <location>
        <begin position="29"/>
        <end position="54"/>
    </location>
</feature>
<sequence length="190" mass="22780">MNSLRVFLLRSLSHQRPYSLNAYKPNSLTKATSQLNDKKKKKRLTKEEQEERKKKQKEVVEKFDEFISERKFKDWKKLCDTISLEGEFESIQSCREAIEAVHVNIYDVLDADEIIQAGGKARPQRFSTPYELSEYTKRAEKIYPRWMVIRSEPEGALLKNIDNPRLDEEWQRKKEEKKMRRKKEARVKRE</sequence>
<feature type="compositionally biased region" description="Basic and acidic residues" evidence="1">
    <location>
        <begin position="45"/>
        <end position="54"/>
    </location>
</feature>
<feature type="region of interest" description="Disordered" evidence="1">
    <location>
        <begin position="171"/>
        <end position="190"/>
    </location>
</feature>
<comment type="caution">
    <text evidence="2">The sequence shown here is derived from an EMBL/GenBank/DDBJ whole genome shotgun (WGS) entry which is preliminary data.</text>
</comment>
<feature type="compositionally biased region" description="Basic residues" evidence="1">
    <location>
        <begin position="179"/>
        <end position="190"/>
    </location>
</feature>
<accession>A0AAN6NJ91</accession>
<evidence type="ECO:0000313" key="2">
    <source>
        <dbReference type="EMBL" id="KAK3946846.1"/>
    </source>
</evidence>
<evidence type="ECO:0000256" key="1">
    <source>
        <dbReference type="SAM" id="MobiDB-lite"/>
    </source>
</evidence>
<reference evidence="2" key="1">
    <citation type="journal article" date="2023" name="Mol. Phylogenet. Evol.">
        <title>Genome-scale phylogeny and comparative genomics of the fungal order Sordariales.</title>
        <authorList>
            <person name="Hensen N."/>
            <person name="Bonometti L."/>
            <person name="Westerberg I."/>
            <person name="Brannstrom I.O."/>
            <person name="Guillou S."/>
            <person name="Cros-Aarteil S."/>
            <person name="Calhoun S."/>
            <person name="Haridas S."/>
            <person name="Kuo A."/>
            <person name="Mondo S."/>
            <person name="Pangilinan J."/>
            <person name="Riley R."/>
            <person name="LaButti K."/>
            <person name="Andreopoulos B."/>
            <person name="Lipzen A."/>
            <person name="Chen C."/>
            <person name="Yan M."/>
            <person name="Daum C."/>
            <person name="Ng V."/>
            <person name="Clum A."/>
            <person name="Steindorff A."/>
            <person name="Ohm R.A."/>
            <person name="Martin F."/>
            <person name="Silar P."/>
            <person name="Natvig D.O."/>
            <person name="Lalanne C."/>
            <person name="Gautier V."/>
            <person name="Ament-Velasquez S.L."/>
            <person name="Kruys A."/>
            <person name="Hutchinson M.I."/>
            <person name="Powell A.J."/>
            <person name="Barry K."/>
            <person name="Miller A.N."/>
            <person name="Grigoriev I.V."/>
            <person name="Debuchy R."/>
            <person name="Gladieux P."/>
            <person name="Hiltunen Thoren M."/>
            <person name="Johannesson H."/>
        </authorList>
    </citation>
    <scope>NUCLEOTIDE SEQUENCE</scope>
    <source>
        <strain evidence="2">CBS 626.80</strain>
    </source>
</reference>
<gene>
    <name evidence="2" type="ORF">QBC32DRAFT_401916</name>
</gene>
<dbReference type="PANTHER" id="PTHR38846">
    <property type="entry name" value="C3H1-TYPE DOMAIN-CONTAINING PROTEIN"/>
    <property type="match status" value="1"/>
</dbReference>
<proteinExistence type="predicted"/>
<dbReference type="EMBL" id="MU859493">
    <property type="protein sequence ID" value="KAK3946846.1"/>
    <property type="molecule type" value="Genomic_DNA"/>
</dbReference>
<evidence type="ECO:0000313" key="3">
    <source>
        <dbReference type="Proteomes" id="UP001303222"/>
    </source>
</evidence>
<dbReference type="Proteomes" id="UP001303222">
    <property type="component" value="Unassembled WGS sequence"/>
</dbReference>
<keyword evidence="3" id="KW-1185">Reference proteome</keyword>
<protein>
    <submittedName>
        <fullName evidence="2">Uncharacterized protein</fullName>
    </submittedName>
</protein>